<dbReference type="Proteomes" id="UP000069135">
    <property type="component" value="Chromosome"/>
</dbReference>
<accession>A0A0S1SSX0</accession>
<evidence type="ECO:0000256" key="3">
    <source>
        <dbReference type="ARBA" id="ARBA00022840"/>
    </source>
</evidence>
<dbReference type="InterPro" id="IPR018541">
    <property type="entry name" value="Ftsk_gamma"/>
</dbReference>
<dbReference type="KEGG" id="prf:PeribacterA2_0337"/>
<dbReference type="SMART" id="SM00382">
    <property type="entry name" value="AAA"/>
    <property type="match status" value="1"/>
</dbReference>
<dbReference type="Pfam" id="PF01580">
    <property type="entry name" value="FtsK_SpoIIIE"/>
    <property type="match status" value="1"/>
</dbReference>
<feature type="transmembrane region" description="Helical" evidence="6">
    <location>
        <begin position="135"/>
        <end position="151"/>
    </location>
</feature>
<dbReference type="STRING" id="1735162.PeribacterB2_0337"/>
<dbReference type="GO" id="GO:0003677">
    <property type="term" value="F:DNA binding"/>
    <property type="evidence" value="ECO:0007669"/>
    <property type="project" value="UniProtKB-KW"/>
</dbReference>
<evidence type="ECO:0000259" key="7">
    <source>
        <dbReference type="PROSITE" id="PS50901"/>
    </source>
</evidence>
<feature type="transmembrane region" description="Helical" evidence="6">
    <location>
        <begin position="68"/>
        <end position="94"/>
    </location>
</feature>
<accession>A0A0S1SM73</accession>
<dbReference type="PROSITE" id="PS50901">
    <property type="entry name" value="FTSK"/>
    <property type="match status" value="1"/>
</dbReference>
<dbReference type="SUPFAM" id="SSF52540">
    <property type="entry name" value="P-loop containing nucleoside triphosphate hydrolases"/>
    <property type="match status" value="1"/>
</dbReference>
<evidence type="ECO:0000256" key="6">
    <source>
        <dbReference type="SAM" id="Phobius"/>
    </source>
</evidence>
<dbReference type="PATRIC" id="fig|1735161.3.peg.337"/>
<feature type="transmembrane region" description="Helical" evidence="6">
    <location>
        <begin position="106"/>
        <end position="123"/>
    </location>
</feature>
<keyword evidence="2 5" id="KW-0547">Nucleotide-binding</keyword>
<reference evidence="9" key="1">
    <citation type="submission" date="2015-10" db="EMBL/GenBank/DDBJ databases">
        <title>Analysis of five complete genome sequences for members of the class Peribacteria in the recently recognized Peregrinibacteria bacterial phylum.</title>
        <authorList>
            <person name="Anantharaman K."/>
            <person name="Brown C.T."/>
            <person name="Burstein D."/>
            <person name="Castelle C.J."/>
            <person name="Probst A.J."/>
            <person name="Thomas B.C."/>
            <person name="Williams K.H."/>
            <person name="Banfield J.F."/>
        </authorList>
    </citation>
    <scope>NUCLEOTIDE SEQUENCE [LARGE SCALE GENOMIC DNA]</scope>
</reference>
<dbReference type="SMART" id="SM00843">
    <property type="entry name" value="Ftsk_gamma"/>
    <property type="match status" value="1"/>
</dbReference>
<proteinExistence type="inferred from homology"/>
<accession>A0A0S1SUZ1</accession>
<protein>
    <submittedName>
        <fullName evidence="8">DNA segregation ATPase FtsK/SpoIIIE, S-DNA-T family</fullName>
    </submittedName>
</protein>
<feature type="transmembrane region" description="Helical" evidence="6">
    <location>
        <begin position="157"/>
        <end position="180"/>
    </location>
</feature>
<evidence type="ECO:0000256" key="2">
    <source>
        <dbReference type="ARBA" id="ARBA00022741"/>
    </source>
</evidence>
<dbReference type="InterPro" id="IPR050206">
    <property type="entry name" value="FtsK/SpoIIIE/SftA"/>
</dbReference>
<keyword evidence="6" id="KW-1133">Transmembrane helix</keyword>
<dbReference type="InterPro" id="IPR041027">
    <property type="entry name" value="FtsK_alpha"/>
</dbReference>
<keyword evidence="6" id="KW-0812">Transmembrane</keyword>
<keyword evidence="6" id="KW-0472">Membrane</keyword>
<evidence type="ECO:0000313" key="9">
    <source>
        <dbReference type="Proteomes" id="UP000069135"/>
    </source>
</evidence>
<dbReference type="EMBL" id="CP013065">
    <property type="protein sequence ID" value="ALM13035.1"/>
    <property type="molecule type" value="Genomic_DNA"/>
</dbReference>
<dbReference type="InterPro" id="IPR003593">
    <property type="entry name" value="AAA+_ATPase"/>
</dbReference>
<dbReference type="InterPro" id="IPR036388">
    <property type="entry name" value="WH-like_DNA-bd_sf"/>
</dbReference>
<dbReference type="GO" id="GO:0005524">
    <property type="term" value="F:ATP binding"/>
    <property type="evidence" value="ECO:0007669"/>
    <property type="project" value="UniProtKB-UniRule"/>
</dbReference>
<sequence>MEAVCGRIRTVPRHRRTLKRPKKRSSPGIELSPATRRQVSGVVQFALGVLILLSLREQAGSAGGAVRTVLTFFFGKWSIIFPSVLIISALLHFFTGEEHFKAKRSAGLVLCLASFLGLMHIGAPIQEIATRKEELGGAIGFLASVPFLLFFSRPVGYTVLGALFFIGIVISFEPNLGAIVQMIRDLTTRREAVRPRPLRAARNEEIKKAKVAEEETDEDLVEQDSDGPELNIVRPAFAQKENKKALAKKIAAEKSERNVKAKIKDILQMKDTRFEEWTFPGLDLLEDAHSELTIDDEELKLQARKIEEKLEEFEIEVTMRDAHPGPTVTQFTLLPAEGVKLSKIENLKDDLALALAAPSLRIQAPIPGKSLVGLEMPNSKRTTVHLREILESPEFTQSTSQLSLPLGRDVGGAAVVTALNDMPHLLIAGATGSGKSVCMNTFLTSLLYQNAPNELKFILIDPKRVELTPYDGIPHLLTPVISESEKALQALRWAVAEMGRRLHRFSDAGARNLDEYNEKQTDEENLLPRIIIVVDELADLMMRQYRRDTETMIARIAQMARAVGMHLIIATQRPSVDVITGLIKANIPTRIAFRTVSAVDSRTILDGIGAEDLLGKGDMLYMTASTPDPVRIQGIFVATKEVERVINAVKIAGGGRITEQIAMAEDEEGEEGEQSLSQPYAQIDLDADDNGGDDLFFEAVKVVQETGKASASLLQRRMSVGYARAAKLLDIMEQKGLIGPVEGAKARKVYIEKMATP</sequence>
<organism evidence="8 9">
    <name type="scientific">Candidatus Peribacter riflensis</name>
    <dbReference type="NCBI Taxonomy" id="1735162"/>
    <lineage>
        <taxon>Bacteria</taxon>
        <taxon>Candidatus Peregrinibacteriota</taxon>
        <taxon>Candidatus Peribacteria</taxon>
        <taxon>Candidatus Peribacterales</taxon>
        <taxon>Candidatus Peribacteraceae</taxon>
        <taxon>Candidatus Peribacter</taxon>
    </lineage>
</organism>
<dbReference type="PANTHER" id="PTHR22683">
    <property type="entry name" value="SPORULATION PROTEIN RELATED"/>
    <property type="match status" value="1"/>
</dbReference>
<dbReference type="InterPro" id="IPR027417">
    <property type="entry name" value="P-loop_NTPase"/>
</dbReference>
<comment type="similarity">
    <text evidence="1">Belongs to the FtsK/SpoIIIE/SftA family.</text>
</comment>
<dbReference type="PANTHER" id="PTHR22683:SF41">
    <property type="entry name" value="DNA TRANSLOCASE FTSK"/>
    <property type="match status" value="1"/>
</dbReference>
<dbReference type="Gene3D" id="3.40.50.300">
    <property type="entry name" value="P-loop containing nucleotide triphosphate hydrolases"/>
    <property type="match status" value="1"/>
</dbReference>
<dbReference type="SUPFAM" id="SSF46785">
    <property type="entry name" value="Winged helix' DNA-binding domain"/>
    <property type="match status" value="1"/>
</dbReference>
<dbReference type="CDD" id="cd01127">
    <property type="entry name" value="TrwB_TraG_TraD_VirD4"/>
    <property type="match status" value="1"/>
</dbReference>
<dbReference type="Gene3D" id="3.30.980.40">
    <property type="match status" value="1"/>
</dbReference>
<feature type="domain" description="FtsK" evidence="7">
    <location>
        <begin position="412"/>
        <end position="602"/>
    </location>
</feature>
<dbReference type="Gene3D" id="1.10.10.10">
    <property type="entry name" value="Winged helix-like DNA-binding domain superfamily/Winged helix DNA-binding domain"/>
    <property type="match status" value="1"/>
</dbReference>
<dbReference type="AlphaFoldDB" id="A0A0S1SSX0"/>
<evidence type="ECO:0000256" key="4">
    <source>
        <dbReference type="ARBA" id="ARBA00023125"/>
    </source>
</evidence>
<evidence type="ECO:0000256" key="1">
    <source>
        <dbReference type="ARBA" id="ARBA00006474"/>
    </source>
</evidence>
<gene>
    <name evidence="8" type="ORF">PeribacterD1_0337</name>
</gene>
<feature type="binding site" evidence="5">
    <location>
        <begin position="429"/>
        <end position="436"/>
    </location>
    <ligand>
        <name>ATP</name>
        <dbReference type="ChEBI" id="CHEBI:30616"/>
    </ligand>
</feature>
<evidence type="ECO:0000313" key="8">
    <source>
        <dbReference type="EMBL" id="ALM13035.1"/>
    </source>
</evidence>
<accession>A0A0S1SIM1</accession>
<reference evidence="8 9" key="2">
    <citation type="journal article" date="2016" name="PeerJ">
        <title>Analysis of five complete genome sequences for members of the class Peribacteria in the recently recognized Peregrinibacteria bacterial phylum.</title>
        <authorList>
            <person name="Anantharaman K."/>
            <person name="Brown C.T."/>
            <person name="Burstein D."/>
            <person name="Castelle C.J."/>
            <person name="Probst A.J."/>
            <person name="Thomas B.C."/>
            <person name="Williams K.H."/>
            <person name="Banfield J.F."/>
        </authorList>
    </citation>
    <scope>NUCLEOTIDE SEQUENCE [LARGE SCALE GENOMIC DNA]</scope>
    <source>
        <strain evidence="8">RIFOXYD1_FULL_PER-ii_59_16</strain>
    </source>
</reference>
<dbReference type="Pfam" id="PF17854">
    <property type="entry name" value="FtsK_alpha"/>
    <property type="match status" value="1"/>
</dbReference>
<keyword evidence="3 5" id="KW-0067">ATP-binding</keyword>
<feature type="transmembrane region" description="Helical" evidence="6">
    <location>
        <begin position="39"/>
        <end position="56"/>
    </location>
</feature>
<dbReference type="Pfam" id="PF09397">
    <property type="entry name" value="FtsK_gamma"/>
    <property type="match status" value="1"/>
</dbReference>
<dbReference type="InterPro" id="IPR036390">
    <property type="entry name" value="WH_DNA-bd_sf"/>
</dbReference>
<name>A0A0S1SSX0_9BACT</name>
<dbReference type="InterPro" id="IPR002543">
    <property type="entry name" value="FtsK_dom"/>
</dbReference>
<evidence type="ECO:0000256" key="5">
    <source>
        <dbReference type="PROSITE-ProRule" id="PRU00289"/>
    </source>
</evidence>
<keyword evidence="4" id="KW-0238">DNA-binding</keyword>
<accession>A0A0S1SKF1</accession>